<sequence>MEHVEVEHVEREEEKHPAENLLALRRFKVLDGEWTSEELGRFFWLTPEDMLQVKTCRGAANRLGFALNLLLMRRLSCPFPEQGQIPPRIVQFVAMQLNVHPEALTEYALRRPQTRDEHLVQIRTYLGVRPYVHAQDQPQLTEYLLTRALQRDDPAVLLEEAEEWLRDKDILFPAESAIQKLIAQVRPQAEQHVFSAITRQLTPAQKQALEDLLQREQGKRGSTLAWLKEPAVKASPPAIKMLITKLETVRQLQVSSIELSALNRNRVRVLAHLGEKYHRDSLLRFSEEKRAALLVCYLQDLQQELLDRLLTSFTDLLVGIFRRTERKEQAHHITHGKALTHHVHTLRKVVKVVLDPAVPDDQVRPQIFAAVPQTQLQEVYDDSGAKARPEDGQTFDLLLRHYPFLRQFLPGLLTALEFTGTSAAQPVVQAIAAHSGSC</sequence>
<dbReference type="RefSeq" id="WP_201372430.1">
    <property type="nucleotide sequence ID" value="NZ_BNJG01000002.1"/>
</dbReference>
<feature type="domain" description="DUF4158" evidence="1">
    <location>
        <begin position="29"/>
        <end position="185"/>
    </location>
</feature>
<name>A0ABQ3UT00_9CHLR</name>
<dbReference type="Proteomes" id="UP000654345">
    <property type="component" value="Unassembled WGS sequence"/>
</dbReference>
<evidence type="ECO:0000313" key="3">
    <source>
        <dbReference type="Proteomes" id="UP000654345"/>
    </source>
</evidence>
<dbReference type="InterPro" id="IPR025296">
    <property type="entry name" value="DUF4158"/>
</dbReference>
<keyword evidence="3" id="KW-1185">Reference proteome</keyword>
<accession>A0ABQ3UT00</accession>
<protein>
    <recommendedName>
        <fullName evidence="1">DUF4158 domain-containing protein</fullName>
    </recommendedName>
</protein>
<evidence type="ECO:0000313" key="2">
    <source>
        <dbReference type="EMBL" id="GHO55785.1"/>
    </source>
</evidence>
<proteinExistence type="predicted"/>
<comment type="caution">
    <text evidence="2">The sequence shown here is derived from an EMBL/GenBank/DDBJ whole genome shotgun (WGS) entry which is preliminary data.</text>
</comment>
<gene>
    <name evidence="2" type="ORF">KSB_42600</name>
</gene>
<dbReference type="Pfam" id="PF13700">
    <property type="entry name" value="DUF4158"/>
    <property type="match status" value="1"/>
</dbReference>
<dbReference type="EMBL" id="BNJG01000002">
    <property type="protein sequence ID" value="GHO55785.1"/>
    <property type="molecule type" value="Genomic_DNA"/>
</dbReference>
<evidence type="ECO:0000259" key="1">
    <source>
        <dbReference type="Pfam" id="PF13700"/>
    </source>
</evidence>
<reference evidence="2 3" key="1">
    <citation type="journal article" date="2021" name="Int. J. Syst. Evol. Microbiol.">
        <title>Reticulibacter mediterranei gen. nov., sp. nov., within the new family Reticulibacteraceae fam. nov., and Ktedonospora formicarum gen. nov., sp. nov., Ktedonobacter robiniae sp. nov., Dictyobacter formicarum sp. nov. and Dictyobacter arantiisoli sp. nov., belonging to the class Ktedonobacteria.</title>
        <authorList>
            <person name="Yabe S."/>
            <person name="Zheng Y."/>
            <person name="Wang C.M."/>
            <person name="Sakai Y."/>
            <person name="Abe K."/>
            <person name="Yokota A."/>
            <person name="Donadio S."/>
            <person name="Cavaletti L."/>
            <person name="Monciardini P."/>
        </authorList>
    </citation>
    <scope>NUCLEOTIDE SEQUENCE [LARGE SCALE GENOMIC DNA]</scope>
    <source>
        <strain evidence="2 3">SOSP1-30</strain>
    </source>
</reference>
<organism evidence="2 3">
    <name type="scientific">Ktedonobacter robiniae</name>
    <dbReference type="NCBI Taxonomy" id="2778365"/>
    <lineage>
        <taxon>Bacteria</taxon>
        <taxon>Bacillati</taxon>
        <taxon>Chloroflexota</taxon>
        <taxon>Ktedonobacteria</taxon>
        <taxon>Ktedonobacterales</taxon>
        <taxon>Ktedonobacteraceae</taxon>
        <taxon>Ktedonobacter</taxon>
    </lineage>
</organism>